<keyword evidence="1" id="KW-0812">Transmembrane</keyword>
<dbReference type="Proteomes" id="UP001367508">
    <property type="component" value="Unassembled WGS sequence"/>
</dbReference>
<feature type="transmembrane region" description="Helical" evidence="1">
    <location>
        <begin position="12"/>
        <end position="29"/>
    </location>
</feature>
<protein>
    <submittedName>
        <fullName evidence="2">Uncharacterized protein</fullName>
    </submittedName>
</protein>
<evidence type="ECO:0000256" key="1">
    <source>
        <dbReference type="SAM" id="Phobius"/>
    </source>
</evidence>
<keyword evidence="1" id="KW-0472">Membrane</keyword>
<comment type="caution">
    <text evidence="2">The sequence shown here is derived from an EMBL/GenBank/DDBJ whole genome shotgun (WGS) entry which is preliminary data.</text>
</comment>
<dbReference type="AlphaFoldDB" id="A0AAN9R5N6"/>
<name>A0AAN9R5N6_CANGL</name>
<keyword evidence="1" id="KW-1133">Transmembrane helix</keyword>
<gene>
    <name evidence="2" type="ORF">VNO77_05426</name>
</gene>
<evidence type="ECO:0000313" key="3">
    <source>
        <dbReference type="Proteomes" id="UP001367508"/>
    </source>
</evidence>
<feature type="transmembrane region" description="Helical" evidence="1">
    <location>
        <begin position="70"/>
        <end position="90"/>
    </location>
</feature>
<organism evidence="2 3">
    <name type="scientific">Canavalia gladiata</name>
    <name type="common">Sword bean</name>
    <name type="synonym">Dolichos gladiatus</name>
    <dbReference type="NCBI Taxonomy" id="3824"/>
    <lineage>
        <taxon>Eukaryota</taxon>
        <taxon>Viridiplantae</taxon>
        <taxon>Streptophyta</taxon>
        <taxon>Embryophyta</taxon>
        <taxon>Tracheophyta</taxon>
        <taxon>Spermatophyta</taxon>
        <taxon>Magnoliopsida</taxon>
        <taxon>eudicotyledons</taxon>
        <taxon>Gunneridae</taxon>
        <taxon>Pentapetalae</taxon>
        <taxon>rosids</taxon>
        <taxon>fabids</taxon>
        <taxon>Fabales</taxon>
        <taxon>Fabaceae</taxon>
        <taxon>Papilionoideae</taxon>
        <taxon>50 kb inversion clade</taxon>
        <taxon>NPAAA clade</taxon>
        <taxon>indigoferoid/millettioid clade</taxon>
        <taxon>Phaseoleae</taxon>
        <taxon>Canavalia</taxon>
    </lineage>
</organism>
<dbReference type="EMBL" id="JAYMYQ010000001">
    <property type="protein sequence ID" value="KAK7363290.1"/>
    <property type="molecule type" value="Genomic_DNA"/>
</dbReference>
<sequence length="92" mass="10669">MGINIILKLPHCFILYFVCFVFSCCYISLCKCNFKTHTWPKAHSLLHKRKPNVSIPSISHWKVSTSLGRVVLALRSCHTFTLLWVLLLSFPY</sequence>
<reference evidence="2 3" key="1">
    <citation type="submission" date="2024-01" db="EMBL/GenBank/DDBJ databases">
        <title>The genomes of 5 underutilized Papilionoideae crops provide insights into root nodulation and disease resistanc.</title>
        <authorList>
            <person name="Jiang F."/>
        </authorList>
    </citation>
    <scope>NUCLEOTIDE SEQUENCE [LARGE SCALE GENOMIC DNA]</scope>
    <source>
        <strain evidence="2">LVBAO_FW01</strain>
        <tissue evidence="2">Leaves</tissue>
    </source>
</reference>
<proteinExistence type="predicted"/>
<accession>A0AAN9R5N6</accession>
<keyword evidence="3" id="KW-1185">Reference proteome</keyword>
<evidence type="ECO:0000313" key="2">
    <source>
        <dbReference type="EMBL" id="KAK7363290.1"/>
    </source>
</evidence>